<gene>
    <name evidence="1" type="ORF">OFUS_LOCUS5727</name>
</gene>
<reference evidence="1" key="1">
    <citation type="submission" date="2022-03" db="EMBL/GenBank/DDBJ databases">
        <authorList>
            <person name="Martin C."/>
        </authorList>
    </citation>
    <scope>NUCLEOTIDE SEQUENCE</scope>
</reference>
<comment type="caution">
    <text evidence="1">The sequence shown here is derived from an EMBL/GenBank/DDBJ whole genome shotgun (WGS) entry which is preliminary data.</text>
</comment>
<dbReference type="AlphaFoldDB" id="A0A8S4NDH4"/>
<evidence type="ECO:0000313" key="2">
    <source>
        <dbReference type="Proteomes" id="UP000749559"/>
    </source>
</evidence>
<proteinExistence type="predicted"/>
<organism evidence="1 2">
    <name type="scientific">Owenia fusiformis</name>
    <name type="common">Polychaete worm</name>
    <dbReference type="NCBI Taxonomy" id="6347"/>
    <lineage>
        <taxon>Eukaryota</taxon>
        <taxon>Metazoa</taxon>
        <taxon>Spiralia</taxon>
        <taxon>Lophotrochozoa</taxon>
        <taxon>Annelida</taxon>
        <taxon>Polychaeta</taxon>
        <taxon>Sedentaria</taxon>
        <taxon>Canalipalpata</taxon>
        <taxon>Sabellida</taxon>
        <taxon>Oweniida</taxon>
        <taxon>Oweniidae</taxon>
        <taxon>Owenia</taxon>
    </lineage>
</organism>
<evidence type="ECO:0000313" key="1">
    <source>
        <dbReference type="EMBL" id="CAH1778865.1"/>
    </source>
</evidence>
<name>A0A8S4NDH4_OWEFU</name>
<accession>A0A8S4NDH4</accession>
<keyword evidence="2" id="KW-1185">Reference proteome</keyword>
<protein>
    <submittedName>
        <fullName evidence="1">Uncharacterized protein</fullName>
    </submittedName>
</protein>
<sequence length="100" mass="11717">MGENFMNMLNPDDRCSNIPVIIPIITNHYEDITPPENLDFENNFNFEDMLLDAEEVVQQDEEEQDLLQRAIHEADLPMEWEDFFGVCNTAFIFFHSWCGG</sequence>
<dbReference type="Proteomes" id="UP000749559">
    <property type="component" value="Unassembled WGS sequence"/>
</dbReference>
<dbReference type="EMBL" id="CAIIXF020000003">
    <property type="protein sequence ID" value="CAH1778865.1"/>
    <property type="molecule type" value="Genomic_DNA"/>
</dbReference>